<protein>
    <recommendedName>
        <fullName evidence="1">Homing endonuclease LAGLIDADG domain-containing protein</fullName>
    </recommendedName>
</protein>
<dbReference type="GO" id="GO:0005739">
    <property type="term" value="C:mitochondrion"/>
    <property type="evidence" value="ECO:0007669"/>
    <property type="project" value="UniProtKB-ARBA"/>
</dbReference>
<dbReference type="PANTHER" id="PTHR36181">
    <property type="entry name" value="INTRON-ENCODED ENDONUCLEASE AI3-RELATED"/>
    <property type="match status" value="1"/>
</dbReference>
<accession>C7AZ07</accession>
<dbReference type="InterPro" id="IPR051289">
    <property type="entry name" value="LAGLIDADG_Endonuclease"/>
</dbReference>
<organism evidence="2">
    <name type="scientific">Trebouxia suecica</name>
    <dbReference type="NCBI Taxonomy" id="664446"/>
    <lineage>
        <taxon>Eukaryota</taxon>
        <taxon>Viridiplantae</taxon>
        <taxon>Chlorophyta</taxon>
        <taxon>core chlorophytes</taxon>
        <taxon>Trebouxiophyceae</taxon>
        <taxon>Trebouxiales</taxon>
        <taxon>Trebouxiaceae</taxon>
        <taxon>Trebouxia</taxon>
    </lineage>
</organism>
<feature type="domain" description="Homing endonuclease LAGLIDADG" evidence="1">
    <location>
        <begin position="24"/>
        <end position="123"/>
    </location>
</feature>
<geneLocation type="chloroplast" evidence="2"/>
<keyword evidence="2" id="KW-0150">Chloroplast</keyword>
<dbReference type="Pfam" id="PF00961">
    <property type="entry name" value="LAGLIDADG_1"/>
    <property type="match status" value="1"/>
</dbReference>
<dbReference type="EMBL" id="FJ694757">
    <property type="protein sequence ID" value="ACU25394.1"/>
    <property type="molecule type" value="Genomic_DNA"/>
</dbReference>
<dbReference type="Gene3D" id="3.10.28.10">
    <property type="entry name" value="Homing endonucleases"/>
    <property type="match status" value="1"/>
</dbReference>
<dbReference type="SUPFAM" id="SSF55608">
    <property type="entry name" value="Homing endonucleases"/>
    <property type="match status" value="1"/>
</dbReference>
<reference evidence="2" key="1">
    <citation type="journal article" date="2009" name="Int. Microbiol.">
        <title>Presence of multiple group I introns closely related to bacteria and fungi in plastid 23S rRNAs of lichen-forming Trebouxia.</title>
        <authorList>
            <person name="del Campo E.M."/>
            <person name="Casano L.M."/>
            <person name="Gasulla F."/>
            <person name="Barreno E."/>
        </authorList>
    </citation>
    <scope>NUCLEOTIDE SEQUENCE</scope>
    <source>
        <strain evidence="2">SAG 2207</strain>
    </source>
</reference>
<evidence type="ECO:0000313" key="2">
    <source>
        <dbReference type="EMBL" id="ACU25394.1"/>
    </source>
</evidence>
<sequence length="165" mass="18934">MIKTLRDYTFGGKGVAMDLQPQWIVGFVDGEGCFYVGIFKRKDMTVGCQVQSEFVVVQHEKNIQILYALKKFFGCGKVCPNHGSRKCFKVRKKEDLLTKILPFFERHSLKTTKNIDFLKFRDILLLQAKNEDLTFEGIAKITKIKNTMNTRGEQLSEPKIESSST</sequence>
<dbReference type="GO" id="GO:0004519">
    <property type="term" value="F:endonuclease activity"/>
    <property type="evidence" value="ECO:0007669"/>
    <property type="project" value="InterPro"/>
</dbReference>
<dbReference type="AlphaFoldDB" id="C7AZ07"/>
<evidence type="ECO:0000259" key="1">
    <source>
        <dbReference type="Pfam" id="PF00961"/>
    </source>
</evidence>
<dbReference type="InterPro" id="IPR027434">
    <property type="entry name" value="Homing_endonucl"/>
</dbReference>
<dbReference type="PANTHER" id="PTHR36181:SF3">
    <property type="entry name" value="INTRON-ENCODED DNA ENDONUCLEASE AI5 BETA"/>
    <property type="match status" value="1"/>
</dbReference>
<dbReference type="InterPro" id="IPR004860">
    <property type="entry name" value="LAGLIDADG_dom"/>
</dbReference>
<proteinExistence type="predicted"/>
<keyword evidence="2" id="KW-0934">Plastid</keyword>
<reference evidence="2" key="2">
    <citation type="submission" date="2009-02" db="EMBL/GenBank/DDBJ databases">
        <authorList>
            <person name="Del Campo E.M."/>
            <person name="Casano L.M."/>
            <person name="Gasulla F."/>
            <person name="Barreno E."/>
        </authorList>
    </citation>
    <scope>NUCLEOTIDE SEQUENCE</scope>
    <source>
        <strain evidence="2">SAG 2207</strain>
    </source>
</reference>
<name>C7AZ07_9CHLO</name>